<dbReference type="OrthoDB" id="4559052at2"/>
<organism evidence="2 3">
    <name type="scientific">Actinomyces radicidentis</name>
    <dbReference type="NCBI Taxonomy" id="111015"/>
    <lineage>
        <taxon>Bacteria</taxon>
        <taxon>Bacillati</taxon>
        <taxon>Actinomycetota</taxon>
        <taxon>Actinomycetes</taxon>
        <taxon>Actinomycetales</taxon>
        <taxon>Actinomycetaceae</taxon>
        <taxon>Actinomyces</taxon>
    </lineage>
</organism>
<accession>A0A120KMD6</accession>
<dbReference type="InterPro" id="IPR043714">
    <property type="entry name" value="DUF5655"/>
</dbReference>
<dbReference type="InterPro" id="IPR025629">
    <property type="entry name" value="DUF4287"/>
</dbReference>
<evidence type="ECO:0000313" key="3">
    <source>
        <dbReference type="Proteomes" id="UP000065220"/>
    </source>
</evidence>
<dbReference type="Pfam" id="PF18899">
    <property type="entry name" value="DUF5655"/>
    <property type="match status" value="1"/>
</dbReference>
<feature type="domain" description="DUF5655" evidence="1">
    <location>
        <begin position="78"/>
        <end position="165"/>
    </location>
</feature>
<proteinExistence type="predicted"/>
<dbReference type="Proteomes" id="UP000065220">
    <property type="component" value="Chromosome"/>
</dbReference>
<name>A0A120KMD6_ACTRD</name>
<dbReference type="EMBL" id="CP014228">
    <property type="protein sequence ID" value="AMD86719.1"/>
    <property type="molecule type" value="Genomic_DNA"/>
</dbReference>
<dbReference type="KEGG" id="ard:AXF14_02765"/>
<dbReference type="AlphaFoldDB" id="A0A120KMD6"/>
<evidence type="ECO:0000313" key="2">
    <source>
        <dbReference type="EMBL" id="AMD86719.1"/>
    </source>
</evidence>
<dbReference type="Pfam" id="PF14117">
    <property type="entry name" value="DUF4287"/>
    <property type="match status" value="1"/>
</dbReference>
<protein>
    <recommendedName>
        <fullName evidence="1">DUF5655 domain-containing protein</fullName>
    </recommendedName>
</protein>
<reference evidence="3" key="1">
    <citation type="submission" date="2016-02" db="EMBL/GenBank/DDBJ databases">
        <authorList>
            <person name="Holder M.E."/>
            <person name="Ajami N.J."/>
            <person name="Petrosino J.F."/>
        </authorList>
    </citation>
    <scope>NUCLEOTIDE SEQUENCE [LARGE SCALE GENOMIC DNA]</scope>
    <source>
        <strain evidence="3">CCUG 36733</strain>
    </source>
</reference>
<sequence length="194" mass="20594">MMAAVSATLAERTGRSLEQWGEAVQAQAATGAFDVLDQKAVRAWLKSEHGMAQNSQWAVADAARAAGWEPPTVEEYTEAMYAGGKAAARPLHDAVVEAACTLGDVEAQGRGTYVPLVHHSQFVTVGPGSYGRLKVGFRFRDAVPEDARLEPAKGFAQATHVIQVAPVGEDGAAADPSELARSLEPLLRAAWEQN</sequence>
<gene>
    <name evidence="2" type="ORF">AXF14_02765</name>
</gene>
<evidence type="ECO:0000259" key="1">
    <source>
        <dbReference type="Pfam" id="PF18899"/>
    </source>
</evidence>
<keyword evidence="3" id="KW-1185">Reference proteome</keyword>